<evidence type="ECO:0000313" key="1">
    <source>
        <dbReference type="EMBL" id="KRY72823.1"/>
    </source>
</evidence>
<reference evidence="1 2" key="1">
    <citation type="submission" date="2015-01" db="EMBL/GenBank/DDBJ databases">
        <title>Evolution of Trichinella species and genotypes.</title>
        <authorList>
            <person name="Korhonen P.K."/>
            <person name="Edoardo P."/>
            <person name="Giuseppe L.R."/>
            <person name="Gasser R.B."/>
        </authorList>
    </citation>
    <scope>NUCLEOTIDE SEQUENCE [LARGE SCALE GENOMIC DNA]</scope>
    <source>
        <strain evidence="1">ISS13</strain>
    </source>
</reference>
<gene>
    <name evidence="1" type="ORF">T4A_13065</name>
</gene>
<name>A0A0V1EGB8_TRIPS</name>
<dbReference type="Proteomes" id="UP000054632">
    <property type="component" value="Unassembled WGS sequence"/>
</dbReference>
<sequence length="89" mass="10363">LRCNTQVGRVTEFALLAWNRLTTVGKRRLPSETFVAELLMIRSEDEICRHDIHLHSEQWNKMLLGNLSIHLMANAGSPRRLVRRLLYVP</sequence>
<evidence type="ECO:0000313" key="2">
    <source>
        <dbReference type="Proteomes" id="UP000054632"/>
    </source>
</evidence>
<dbReference type="EMBL" id="JYDR01000040">
    <property type="protein sequence ID" value="KRY72823.1"/>
    <property type="molecule type" value="Genomic_DNA"/>
</dbReference>
<dbReference type="AlphaFoldDB" id="A0A0V1EGB8"/>
<accession>A0A0V1EGB8</accession>
<protein>
    <submittedName>
        <fullName evidence="1">Uncharacterized protein</fullName>
    </submittedName>
</protein>
<organism evidence="1 2">
    <name type="scientific">Trichinella pseudospiralis</name>
    <name type="common">Parasitic roundworm</name>
    <dbReference type="NCBI Taxonomy" id="6337"/>
    <lineage>
        <taxon>Eukaryota</taxon>
        <taxon>Metazoa</taxon>
        <taxon>Ecdysozoa</taxon>
        <taxon>Nematoda</taxon>
        <taxon>Enoplea</taxon>
        <taxon>Dorylaimia</taxon>
        <taxon>Trichinellida</taxon>
        <taxon>Trichinellidae</taxon>
        <taxon>Trichinella</taxon>
    </lineage>
</organism>
<feature type="non-terminal residue" evidence="1">
    <location>
        <position position="1"/>
    </location>
</feature>
<comment type="caution">
    <text evidence="1">The sequence shown here is derived from an EMBL/GenBank/DDBJ whole genome shotgun (WGS) entry which is preliminary data.</text>
</comment>
<proteinExistence type="predicted"/>
<feature type="non-terminal residue" evidence="1">
    <location>
        <position position="89"/>
    </location>
</feature>